<organism evidence="2 3">
    <name type="scientific">Methylobacterium thuringiense</name>
    <dbReference type="NCBI Taxonomy" id="1003091"/>
    <lineage>
        <taxon>Bacteria</taxon>
        <taxon>Pseudomonadati</taxon>
        <taxon>Pseudomonadota</taxon>
        <taxon>Alphaproteobacteria</taxon>
        <taxon>Hyphomicrobiales</taxon>
        <taxon>Methylobacteriaceae</taxon>
        <taxon>Methylobacterium</taxon>
    </lineage>
</organism>
<dbReference type="GO" id="GO:0004519">
    <property type="term" value="F:endonuclease activity"/>
    <property type="evidence" value="ECO:0007669"/>
    <property type="project" value="UniProtKB-KW"/>
</dbReference>
<evidence type="ECO:0000313" key="3">
    <source>
        <dbReference type="Proteomes" id="UP001055101"/>
    </source>
</evidence>
<keyword evidence="3" id="KW-1185">Reference proteome</keyword>
<protein>
    <submittedName>
        <fullName evidence="2">tRNA(fMet)-specific endonuclease VapC</fullName>
    </submittedName>
</protein>
<keyword evidence="2" id="KW-0378">Hydrolase</keyword>
<dbReference type="Proteomes" id="UP001055101">
    <property type="component" value="Unassembled WGS sequence"/>
</dbReference>
<feature type="domain" description="PIN" evidence="1">
    <location>
        <begin position="6"/>
        <end position="122"/>
    </location>
</feature>
<gene>
    <name evidence="2" type="primary">vapC_1</name>
    <name evidence="2" type="ORF">EKPJFOCH_0567</name>
</gene>
<dbReference type="SUPFAM" id="SSF88723">
    <property type="entry name" value="PIN domain-like"/>
    <property type="match status" value="1"/>
</dbReference>
<comment type="caution">
    <text evidence="2">The sequence shown here is derived from an EMBL/GenBank/DDBJ whole genome shotgun (WGS) entry which is preliminary data.</text>
</comment>
<keyword evidence="2" id="KW-0540">Nuclease</keyword>
<evidence type="ECO:0000259" key="1">
    <source>
        <dbReference type="Pfam" id="PF01850"/>
    </source>
</evidence>
<keyword evidence="2" id="KW-0255">Endonuclease</keyword>
<dbReference type="InterPro" id="IPR029060">
    <property type="entry name" value="PIN-like_dom_sf"/>
</dbReference>
<proteinExistence type="predicted"/>
<sequence length="149" mass="17063">MTTDLVFVDTNVLIYARDARNSDKMCCAQAWVLALGARSTARINLQILNELTRWILKNEARRSTEEVQEEMASLAVWGDRPLTQDEVEIAWAVRARLGYQWFDCLLLAAAVVHGCRYLLTEDMAHEAIFESVTLINPFRTSPDELFLRN</sequence>
<name>A0ABQ4TIR0_9HYPH</name>
<evidence type="ECO:0000313" key="2">
    <source>
        <dbReference type="EMBL" id="GJE54094.1"/>
    </source>
</evidence>
<reference evidence="2" key="2">
    <citation type="submission" date="2021-08" db="EMBL/GenBank/DDBJ databases">
        <authorList>
            <person name="Tani A."/>
            <person name="Ola A."/>
            <person name="Ogura Y."/>
            <person name="Katsura K."/>
            <person name="Hayashi T."/>
        </authorList>
    </citation>
    <scope>NUCLEOTIDE SEQUENCE</scope>
    <source>
        <strain evidence="2">DSM 23674</strain>
    </source>
</reference>
<reference evidence="2" key="1">
    <citation type="journal article" date="2021" name="Front. Microbiol.">
        <title>Comprehensive Comparative Genomics and Phenotyping of Methylobacterium Species.</title>
        <authorList>
            <person name="Alessa O."/>
            <person name="Ogura Y."/>
            <person name="Fujitani Y."/>
            <person name="Takami H."/>
            <person name="Hayashi T."/>
            <person name="Sahin N."/>
            <person name="Tani A."/>
        </authorList>
    </citation>
    <scope>NUCLEOTIDE SEQUENCE</scope>
    <source>
        <strain evidence="2">DSM 23674</strain>
    </source>
</reference>
<dbReference type="Pfam" id="PF01850">
    <property type="entry name" value="PIN"/>
    <property type="match status" value="1"/>
</dbReference>
<dbReference type="EMBL" id="BPRA01000002">
    <property type="protein sequence ID" value="GJE54094.1"/>
    <property type="molecule type" value="Genomic_DNA"/>
</dbReference>
<dbReference type="RefSeq" id="WP_187272440.1">
    <property type="nucleotide sequence ID" value="NZ_BPRA01000002.1"/>
</dbReference>
<dbReference type="InterPro" id="IPR002716">
    <property type="entry name" value="PIN_dom"/>
</dbReference>
<dbReference type="Gene3D" id="3.40.50.1010">
    <property type="entry name" value="5'-nuclease"/>
    <property type="match status" value="1"/>
</dbReference>
<accession>A0ABQ4TIR0</accession>